<protein>
    <submittedName>
        <fullName evidence="2">Uncharacterized protein</fullName>
    </submittedName>
</protein>
<dbReference type="AlphaFoldDB" id="A0A561WQY5"/>
<dbReference type="Proteomes" id="UP000320239">
    <property type="component" value="Unassembled WGS sequence"/>
</dbReference>
<keyword evidence="3" id="KW-1185">Reference proteome</keyword>
<proteinExistence type="predicted"/>
<name>A0A561WQY5_ACTTI</name>
<feature type="region of interest" description="Disordered" evidence="1">
    <location>
        <begin position="1"/>
        <end position="28"/>
    </location>
</feature>
<dbReference type="EMBL" id="VIWY01000001">
    <property type="protein sequence ID" value="TWG26282.1"/>
    <property type="molecule type" value="Genomic_DNA"/>
</dbReference>
<feature type="region of interest" description="Disordered" evidence="1">
    <location>
        <begin position="51"/>
        <end position="79"/>
    </location>
</feature>
<organism evidence="2 3">
    <name type="scientific">Actinoplanes teichomyceticus</name>
    <dbReference type="NCBI Taxonomy" id="1867"/>
    <lineage>
        <taxon>Bacteria</taxon>
        <taxon>Bacillati</taxon>
        <taxon>Actinomycetota</taxon>
        <taxon>Actinomycetes</taxon>
        <taxon>Micromonosporales</taxon>
        <taxon>Micromonosporaceae</taxon>
        <taxon>Actinoplanes</taxon>
    </lineage>
</organism>
<sequence>MAIIDTALAGGRSPNSPSTSSSVLTGVPARSASAASTAACWGGIRGIRVGGAPSRRTAGAPRSTNLNTEFLHGSGVPPNAVVPRPRQTCWSRDSRVVSSEAEPARFGRPCKRLRIGPVESVVRTAIATSRL</sequence>
<evidence type="ECO:0000256" key="1">
    <source>
        <dbReference type="SAM" id="MobiDB-lite"/>
    </source>
</evidence>
<evidence type="ECO:0000313" key="2">
    <source>
        <dbReference type="EMBL" id="TWG26282.1"/>
    </source>
</evidence>
<accession>A0A561WQY5</accession>
<reference evidence="2 3" key="1">
    <citation type="submission" date="2019-06" db="EMBL/GenBank/DDBJ databases">
        <title>Sequencing the genomes of 1000 actinobacteria strains.</title>
        <authorList>
            <person name="Klenk H.-P."/>
        </authorList>
    </citation>
    <scope>NUCLEOTIDE SEQUENCE [LARGE SCALE GENOMIC DNA]</scope>
    <source>
        <strain evidence="2 3">DSM 43866</strain>
    </source>
</reference>
<evidence type="ECO:0000313" key="3">
    <source>
        <dbReference type="Proteomes" id="UP000320239"/>
    </source>
</evidence>
<feature type="compositionally biased region" description="Low complexity" evidence="1">
    <location>
        <begin position="13"/>
        <end position="22"/>
    </location>
</feature>
<gene>
    <name evidence="2" type="ORF">FHX34_1011263</name>
</gene>
<comment type="caution">
    <text evidence="2">The sequence shown here is derived from an EMBL/GenBank/DDBJ whole genome shotgun (WGS) entry which is preliminary data.</text>
</comment>